<keyword evidence="1" id="KW-0732">Signal</keyword>
<evidence type="ECO:0000313" key="3">
    <source>
        <dbReference type="Proteomes" id="UP000000844"/>
    </source>
</evidence>
<dbReference type="AlphaFoldDB" id="D3Q358"/>
<accession>D3Q358</accession>
<feature type="signal peptide" evidence="1">
    <location>
        <begin position="1"/>
        <end position="30"/>
    </location>
</feature>
<feature type="chain" id="PRO_5003049503" evidence="1">
    <location>
        <begin position="31"/>
        <end position="39"/>
    </location>
</feature>
<sequence>MKKLTRILGGLAIGAAALTTSLAAASPAQAADTEAKLSG</sequence>
<evidence type="ECO:0000313" key="2">
    <source>
        <dbReference type="EMBL" id="ADD40028.1"/>
    </source>
</evidence>
<keyword evidence="3" id="KW-1185">Reference proteome</keyword>
<evidence type="ECO:0000256" key="1">
    <source>
        <dbReference type="SAM" id="SignalP"/>
    </source>
</evidence>
<name>D3Q358_STANL</name>
<dbReference type="EMBL" id="CP001778">
    <property type="protein sequence ID" value="ADD40028.1"/>
    <property type="molecule type" value="Genomic_DNA"/>
</dbReference>
<gene>
    <name evidence="2" type="ordered locus">Snas_0310</name>
</gene>
<dbReference type="HOGENOM" id="CLU_3317348_0_0_11"/>
<protein>
    <submittedName>
        <fullName evidence="2">Uncharacterized protein</fullName>
    </submittedName>
</protein>
<dbReference type="KEGG" id="sna:Snas_0310"/>
<organism evidence="2 3">
    <name type="scientific">Stackebrandtia nassauensis (strain DSM 44728 / CIP 108903 / NRRL B-16338 / NBRC 102104 / LLR-40K-21)</name>
    <dbReference type="NCBI Taxonomy" id="446470"/>
    <lineage>
        <taxon>Bacteria</taxon>
        <taxon>Bacillati</taxon>
        <taxon>Actinomycetota</taxon>
        <taxon>Actinomycetes</taxon>
        <taxon>Glycomycetales</taxon>
        <taxon>Glycomycetaceae</taxon>
        <taxon>Stackebrandtia</taxon>
    </lineage>
</organism>
<dbReference type="STRING" id="446470.Snas_0310"/>
<reference evidence="2 3" key="1">
    <citation type="journal article" date="2009" name="Stand. Genomic Sci.">
        <title>Complete genome sequence of Stackebrandtia nassauensis type strain (LLR-40K-21).</title>
        <authorList>
            <person name="Munk C."/>
            <person name="Lapidus A."/>
            <person name="Copeland A."/>
            <person name="Jando M."/>
            <person name="Mayilraj S."/>
            <person name="Glavina Del Rio T."/>
            <person name="Nolan M."/>
            <person name="Chen F."/>
            <person name="Lucas S."/>
            <person name="Tice H."/>
            <person name="Cheng J.F."/>
            <person name="Han C."/>
            <person name="Detter J.C."/>
            <person name="Bruce D."/>
            <person name="Goodwin L."/>
            <person name="Chain P."/>
            <person name="Pitluck S."/>
            <person name="Goker M."/>
            <person name="Ovchinikova G."/>
            <person name="Pati A."/>
            <person name="Ivanova N."/>
            <person name="Mavromatis K."/>
            <person name="Chen A."/>
            <person name="Palaniappan K."/>
            <person name="Land M."/>
            <person name="Hauser L."/>
            <person name="Chang Y.J."/>
            <person name="Jeffries C.D."/>
            <person name="Bristow J."/>
            <person name="Eisen J.A."/>
            <person name="Markowitz V."/>
            <person name="Hugenholtz P."/>
            <person name="Kyrpides N.C."/>
            <person name="Klenk H.P."/>
        </authorList>
    </citation>
    <scope>NUCLEOTIDE SEQUENCE [LARGE SCALE GENOMIC DNA]</scope>
    <source>
        <strain evidence="3">DSM 44728 / CIP 108903 / NRRL B-16338 / NBRC 102104 / LLR-40K-21</strain>
    </source>
</reference>
<proteinExistence type="predicted"/>
<dbReference type="Proteomes" id="UP000000844">
    <property type="component" value="Chromosome"/>
</dbReference>